<dbReference type="PROSITE" id="PS00073">
    <property type="entry name" value="ACYL_COA_DH_2"/>
    <property type="match status" value="1"/>
</dbReference>
<dbReference type="SUPFAM" id="SSF47203">
    <property type="entry name" value="Acyl-CoA dehydrogenase C-terminal domain-like"/>
    <property type="match status" value="1"/>
</dbReference>
<evidence type="ECO:0000256" key="2">
    <source>
        <dbReference type="ARBA" id="ARBA00023002"/>
    </source>
</evidence>
<dbReference type="GO" id="GO:0003995">
    <property type="term" value="F:acyl-CoA dehydrogenase activity"/>
    <property type="evidence" value="ECO:0007669"/>
    <property type="project" value="InterPro"/>
</dbReference>
<dbReference type="InterPro" id="IPR009075">
    <property type="entry name" value="AcylCo_DH/oxidase_C"/>
</dbReference>
<name>A0A844GQV0_9FIRM</name>
<dbReference type="InterPro" id="IPR006089">
    <property type="entry name" value="Acyl-CoA_DH_CS"/>
</dbReference>
<dbReference type="Pfam" id="PF00441">
    <property type="entry name" value="Acyl-CoA_dh_1"/>
    <property type="match status" value="1"/>
</dbReference>
<feature type="domain" description="Acyl-CoA dehydrogenase/oxidase C-terminal" evidence="3">
    <location>
        <begin position="1"/>
        <end position="58"/>
    </location>
</feature>
<feature type="non-terminal residue" evidence="4">
    <location>
        <position position="1"/>
    </location>
</feature>
<dbReference type="PANTHER" id="PTHR48083:SF6">
    <property type="entry name" value="ACYL-COA DEHYDROGENASE 6"/>
    <property type="match status" value="1"/>
</dbReference>
<comment type="caution">
    <text evidence="4">The sequence shown here is derived from an EMBL/GenBank/DDBJ whole genome shotgun (WGS) entry which is preliminary data.</text>
</comment>
<proteinExistence type="predicted"/>
<organism evidence="4 5">
    <name type="scientific">Blautia luti DSM 14534 = JCM 17040</name>
    <dbReference type="NCBI Taxonomy" id="649762"/>
    <lineage>
        <taxon>Bacteria</taxon>
        <taxon>Bacillati</taxon>
        <taxon>Bacillota</taxon>
        <taxon>Clostridia</taxon>
        <taxon>Lachnospirales</taxon>
        <taxon>Lachnospiraceae</taxon>
        <taxon>Blautia</taxon>
    </lineage>
</organism>
<gene>
    <name evidence="4" type="ORF">GKZ57_17310</name>
</gene>
<protein>
    <submittedName>
        <fullName evidence="4">Acyl-CoA dehydrogenase</fullName>
    </submittedName>
</protein>
<dbReference type="PANTHER" id="PTHR48083">
    <property type="entry name" value="MEDIUM-CHAIN SPECIFIC ACYL-COA DEHYDROGENASE, MITOCHONDRIAL-RELATED"/>
    <property type="match status" value="1"/>
</dbReference>
<dbReference type="Gene3D" id="1.20.140.10">
    <property type="entry name" value="Butyryl-CoA Dehydrogenase, subunit A, domain 3"/>
    <property type="match status" value="1"/>
</dbReference>
<keyword evidence="2" id="KW-0560">Oxidoreductase</keyword>
<dbReference type="Proteomes" id="UP000437824">
    <property type="component" value="Unassembled WGS sequence"/>
</dbReference>
<reference evidence="4 5" key="1">
    <citation type="submission" date="2019-11" db="EMBL/GenBank/DDBJ databases">
        <title>Draft genome sequence of Blautia luti DSM 14534T, isolated from human stool.</title>
        <authorList>
            <person name="Ortiz R."/>
            <person name="Melis-Arcos F."/>
            <person name="Covarrubias P."/>
            <person name="Cardenas J.P."/>
            <person name="Perez-Donoso J."/>
            <person name="Almonacid D."/>
        </authorList>
    </citation>
    <scope>NUCLEOTIDE SEQUENCE [LARGE SCALE GENOMIC DNA]</scope>
    <source>
        <strain evidence="4 5">DSM 14534</strain>
    </source>
</reference>
<evidence type="ECO:0000313" key="4">
    <source>
        <dbReference type="EMBL" id="MTD62928.1"/>
    </source>
</evidence>
<keyword evidence="1" id="KW-0285">Flavoprotein</keyword>
<evidence type="ECO:0000313" key="5">
    <source>
        <dbReference type="Proteomes" id="UP000437824"/>
    </source>
</evidence>
<evidence type="ECO:0000259" key="3">
    <source>
        <dbReference type="Pfam" id="PF00441"/>
    </source>
</evidence>
<dbReference type="EMBL" id="WMBC01000057">
    <property type="protein sequence ID" value="MTD62928.1"/>
    <property type="molecule type" value="Genomic_DNA"/>
</dbReference>
<dbReference type="GO" id="GO:0005737">
    <property type="term" value="C:cytoplasm"/>
    <property type="evidence" value="ECO:0007669"/>
    <property type="project" value="TreeGrafter"/>
</dbReference>
<evidence type="ECO:0000256" key="1">
    <source>
        <dbReference type="ARBA" id="ARBA00022630"/>
    </source>
</evidence>
<dbReference type="InterPro" id="IPR050741">
    <property type="entry name" value="Acyl-CoA_dehydrogenase"/>
</dbReference>
<dbReference type="GO" id="GO:0050660">
    <property type="term" value="F:flavin adenine dinucleotide binding"/>
    <property type="evidence" value="ECO:0007669"/>
    <property type="project" value="TreeGrafter"/>
</dbReference>
<dbReference type="AlphaFoldDB" id="A0A844GQV0"/>
<sequence>MAKLKAGRLGREVSDSCLQYWGGMGFMWDNPVARAYRDVRLVSIGGGADEIMLGIICKLMGILPGKKK</sequence>
<accession>A0A844GQV0</accession>
<dbReference type="GO" id="GO:0033539">
    <property type="term" value="P:fatty acid beta-oxidation using acyl-CoA dehydrogenase"/>
    <property type="evidence" value="ECO:0007669"/>
    <property type="project" value="TreeGrafter"/>
</dbReference>
<dbReference type="InterPro" id="IPR036250">
    <property type="entry name" value="AcylCo_DH-like_C"/>
</dbReference>